<protein>
    <submittedName>
        <fullName evidence="2">Retrovirus-related Pol polyprotein from transposon TNT 1-94</fullName>
    </submittedName>
</protein>
<reference evidence="2" key="1">
    <citation type="journal article" date="2019" name="Sci. Rep.">
        <title>Draft genome of Tanacetum cinerariifolium, the natural source of mosquito coil.</title>
        <authorList>
            <person name="Yamashiro T."/>
            <person name="Shiraishi A."/>
            <person name="Satake H."/>
            <person name="Nakayama K."/>
        </authorList>
    </citation>
    <scope>NUCLEOTIDE SEQUENCE</scope>
</reference>
<comment type="caution">
    <text evidence="2">The sequence shown here is derived from an EMBL/GenBank/DDBJ whole genome shotgun (WGS) entry which is preliminary data.</text>
</comment>
<feature type="region of interest" description="Disordered" evidence="1">
    <location>
        <begin position="74"/>
        <end position="97"/>
    </location>
</feature>
<sequence length="555" mass="64654">MGLTPYLRLIKIIVDHYMTTNLDIPRRLHEHYHTVDNNEIVKSIFNSRKNKEGEGMKIPKWMFTMEMKQTANYQMTPNSPRTPNLVSTKGESSVPCKPTVIRPRSLAECGKSKEHLVDEEIEQLLEGNVNVDTNAFMDEGLNSQEDPGTRIKPKSDKESLKVKKSVGVLIIYDDDDDDEKESVGDALIRRKRETRNFHELAAALQSTLKEVLPLMVDKRVNEIAKQTIPLYAAEELFLDRTVAIHTRDHEDRHDDDAHPEGDIREEHQYHVDHMQTYLKSDIVWESKKERMSIQALEKQAHVYHSCQRDPKAPPMTLMNQDLFYLKYGNSGPKKYTLSLHKYPTVPFLEVDIEERTSRWDKEEVFDDEDMTQVKVLLALADDELSVGKNHTRNGEWIDITIKKVYILFSMDEDSDWLTYLKYINIDLKYVKEKRLNLLSKYNKIVFELNKCRDDLFALKQEKLEAITFQIQNTKLTKLSHALQDQPKEERKVNEKWLNSSNKVSQYISEQIPNQKKKSLGSEQLTESLSKNDVKENPCIPACLDYDHEMVLKSKD</sequence>
<gene>
    <name evidence="2" type="ORF">Tci_029327</name>
</gene>
<organism evidence="2">
    <name type="scientific">Tanacetum cinerariifolium</name>
    <name type="common">Dalmatian daisy</name>
    <name type="synonym">Chrysanthemum cinerariifolium</name>
    <dbReference type="NCBI Taxonomy" id="118510"/>
    <lineage>
        <taxon>Eukaryota</taxon>
        <taxon>Viridiplantae</taxon>
        <taxon>Streptophyta</taxon>
        <taxon>Embryophyta</taxon>
        <taxon>Tracheophyta</taxon>
        <taxon>Spermatophyta</taxon>
        <taxon>Magnoliopsida</taxon>
        <taxon>eudicotyledons</taxon>
        <taxon>Gunneridae</taxon>
        <taxon>Pentapetalae</taxon>
        <taxon>asterids</taxon>
        <taxon>campanulids</taxon>
        <taxon>Asterales</taxon>
        <taxon>Asteraceae</taxon>
        <taxon>Asteroideae</taxon>
        <taxon>Anthemideae</taxon>
        <taxon>Anthemidinae</taxon>
        <taxon>Tanacetum</taxon>
    </lineage>
</organism>
<dbReference type="EMBL" id="BKCJ010003814">
    <property type="protein sequence ID" value="GEU57349.1"/>
    <property type="molecule type" value="Genomic_DNA"/>
</dbReference>
<evidence type="ECO:0000256" key="1">
    <source>
        <dbReference type="SAM" id="MobiDB-lite"/>
    </source>
</evidence>
<dbReference type="AlphaFoldDB" id="A0A6L2L881"/>
<evidence type="ECO:0000313" key="2">
    <source>
        <dbReference type="EMBL" id="GEU57349.1"/>
    </source>
</evidence>
<feature type="compositionally biased region" description="Polar residues" evidence="1">
    <location>
        <begin position="74"/>
        <end position="91"/>
    </location>
</feature>
<name>A0A6L2L881_TANCI</name>
<accession>A0A6L2L881</accession>
<proteinExistence type="predicted"/>